<reference evidence="9" key="1">
    <citation type="submission" date="2017-10" db="EMBL/GenBank/DDBJ databases">
        <title>Completed PacBio SMRT sequence of Methylosinus trichosporium OB3b reveals presence of a third large plasmid.</title>
        <authorList>
            <person name="Charles T.C."/>
            <person name="Lynch M.D.J."/>
            <person name="Heil J.R."/>
            <person name="Cheng J."/>
        </authorList>
    </citation>
    <scope>NUCLEOTIDE SEQUENCE [LARGE SCALE GENOMIC DNA]</scope>
    <source>
        <strain evidence="9">OB3b</strain>
    </source>
</reference>
<dbReference type="Gene3D" id="3.90.550.10">
    <property type="entry name" value="Spore Coat Polysaccharide Biosynthesis Protein SpsA, Chain A"/>
    <property type="match status" value="1"/>
</dbReference>
<evidence type="ECO:0000256" key="4">
    <source>
        <dbReference type="ARBA" id="ARBA00022989"/>
    </source>
</evidence>
<protein>
    <submittedName>
        <fullName evidence="8">Glycosyl transferase</fullName>
    </submittedName>
</protein>
<sequence>MIALLQLLADGVCLAAALILILIGAGFIAIIARFLFDQLRGVKDPVAAALPEDELPHVLLQIPVFNEPAVTEQALRCVALLDWPRDRLHIQLLDDSTDETPERAEAAARELRAQGADILHVRREDRSGFKAGACAAGLALYDAPYVAMLDADFRPPADWLKRTVPLLVKDDRAGFVQSRCEFSNFRKNWLTRAQGLVQDGHFLIEQRTRARAGWLFQFNGTGGIWRRETIEKSGGWSDYSLCEDLDLTVRAALGGWHGIFVTEPPIPGQVPEELRDFRRQQRRWSNGFVQVAKKTVLPLWRAPWTLTQRVAAIVLIVHQIFFPTAALGLIALVLGALLRGSLLPYLPILKFIGAETAIVVLGFTLPPYLALKRGSFVDYVKTMLSVPPLMIYLAFSNGAKILQTMRGRKSTFKRTPKIEHAPAAPAQVREAE</sequence>
<dbReference type="Proteomes" id="UP000230709">
    <property type="component" value="Chromosome"/>
</dbReference>
<dbReference type="KEGG" id="mtw:CQW49_17485"/>
<evidence type="ECO:0000313" key="8">
    <source>
        <dbReference type="EMBL" id="ATQ70460.1"/>
    </source>
</evidence>
<gene>
    <name evidence="8" type="ORF">CQW49_17485</name>
</gene>
<feature type="transmembrane region" description="Helical" evidence="6">
    <location>
        <begin position="310"/>
        <end position="336"/>
    </location>
</feature>
<evidence type="ECO:0000256" key="6">
    <source>
        <dbReference type="SAM" id="Phobius"/>
    </source>
</evidence>
<keyword evidence="5 6" id="KW-0472">Membrane</keyword>
<feature type="transmembrane region" description="Helical" evidence="6">
    <location>
        <begin position="348"/>
        <end position="369"/>
    </location>
</feature>
<dbReference type="PANTHER" id="PTHR32044">
    <property type="entry name" value="GLUCOMANNAN 4-BETA-MANNOSYLTRANSFERASE 9"/>
    <property type="match status" value="1"/>
</dbReference>
<comment type="subcellular location">
    <subcellularLocation>
        <location evidence="1">Golgi apparatus membrane</location>
        <topology evidence="1">Multi-pass membrane protein</topology>
    </subcellularLocation>
</comment>
<dbReference type="AlphaFoldDB" id="A0A2D2D614"/>
<dbReference type="EMBL" id="CP023737">
    <property type="protein sequence ID" value="ATQ70460.1"/>
    <property type="molecule type" value="Genomic_DNA"/>
</dbReference>
<dbReference type="PANTHER" id="PTHR32044:SF80">
    <property type="entry name" value="XYLOGLUCAN GLYCOSYLTRANSFERASE 2-RELATED"/>
    <property type="match status" value="1"/>
</dbReference>
<evidence type="ECO:0000256" key="1">
    <source>
        <dbReference type="ARBA" id="ARBA00004653"/>
    </source>
</evidence>
<evidence type="ECO:0000313" key="9">
    <source>
        <dbReference type="Proteomes" id="UP000230709"/>
    </source>
</evidence>
<feature type="transmembrane region" description="Helical" evidence="6">
    <location>
        <begin position="12"/>
        <end position="36"/>
    </location>
</feature>
<evidence type="ECO:0000256" key="5">
    <source>
        <dbReference type="ARBA" id="ARBA00023136"/>
    </source>
</evidence>
<evidence type="ECO:0000259" key="7">
    <source>
        <dbReference type="Pfam" id="PF13632"/>
    </source>
</evidence>
<proteinExistence type="predicted"/>
<keyword evidence="2 8" id="KW-0808">Transferase</keyword>
<keyword evidence="9" id="KW-1185">Reference proteome</keyword>
<keyword evidence="4 6" id="KW-1133">Transmembrane helix</keyword>
<keyword evidence="3 6" id="KW-0812">Transmembrane</keyword>
<evidence type="ECO:0000256" key="2">
    <source>
        <dbReference type="ARBA" id="ARBA00022679"/>
    </source>
</evidence>
<dbReference type="STRING" id="595536.GCA_000178815_01682"/>
<name>A0A2D2D614_METT3</name>
<dbReference type="Pfam" id="PF13632">
    <property type="entry name" value="Glyco_trans_2_3"/>
    <property type="match status" value="1"/>
</dbReference>
<feature type="domain" description="Glycosyltransferase 2-like" evidence="7">
    <location>
        <begin position="145"/>
        <end position="336"/>
    </location>
</feature>
<dbReference type="InterPro" id="IPR001173">
    <property type="entry name" value="Glyco_trans_2-like"/>
</dbReference>
<accession>A0A2D2D614</accession>
<dbReference type="InterPro" id="IPR029044">
    <property type="entry name" value="Nucleotide-diphossugar_trans"/>
</dbReference>
<organism evidence="8 9">
    <name type="scientific">Methylosinus trichosporium (strain ATCC 35070 / NCIMB 11131 / UNIQEM 75 / OB3b)</name>
    <dbReference type="NCBI Taxonomy" id="595536"/>
    <lineage>
        <taxon>Bacteria</taxon>
        <taxon>Pseudomonadati</taxon>
        <taxon>Pseudomonadota</taxon>
        <taxon>Alphaproteobacteria</taxon>
        <taxon>Hyphomicrobiales</taxon>
        <taxon>Methylocystaceae</taxon>
        <taxon>Methylosinus</taxon>
    </lineage>
</organism>
<dbReference type="SUPFAM" id="SSF53448">
    <property type="entry name" value="Nucleotide-diphospho-sugar transferases"/>
    <property type="match status" value="1"/>
</dbReference>
<dbReference type="GO" id="GO:0016757">
    <property type="term" value="F:glycosyltransferase activity"/>
    <property type="evidence" value="ECO:0007669"/>
    <property type="project" value="TreeGrafter"/>
</dbReference>
<evidence type="ECO:0000256" key="3">
    <source>
        <dbReference type="ARBA" id="ARBA00022692"/>
    </source>
</evidence>